<sequence>MSIKEENNFGQINISETVLKNIAYKSLEKFLKEEKIYNLKIEKDLPKNIKIGKNEDQSITVTVKTAAKYGENIVEFSKKLQELIKNELEKMADVYVTNIEVIVESLEYPITEELEQSIIETKEYEEKTEE</sequence>
<gene>
    <name evidence="2" type="ORF">OSSY52_20000</name>
</gene>
<evidence type="ECO:0008006" key="4">
    <source>
        <dbReference type="Google" id="ProtNLM"/>
    </source>
</evidence>
<evidence type="ECO:0000313" key="2">
    <source>
        <dbReference type="EMBL" id="BBE31859.1"/>
    </source>
</evidence>
<dbReference type="AlphaFoldDB" id="A0A7G1GC72"/>
<dbReference type="Proteomes" id="UP000516361">
    <property type="component" value="Chromosome"/>
</dbReference>
<evidence type="ECO:0000256" key="1">
    <source>
        <dbReference type="ARBA" id="ARBA00005721"/>
    </source>
</evidence>
<dbReference type="KEGG" id="ocy:OSSY52_20000"/>
<protein>
    <recommendedName>
        <fullName evidence="4">Alkaline-shock protein</fullName>
    </recommendedName>
</protein>
<accession>A0A7G1GC72</accession>
<reference evidence="2 3" key="1">
    <citation type="submission" date="2018-06" db="EMBL/GenBank/DDBJ databases">
        <title>Genome sequencing of Oceanotoga sp. sy52.</title>
        <authorList>
            <person name="Mori K."/>
        </authorList>
    </citation>
    <scope>NUCLEOTIDE SEQUENCE [LARGE SCALE GENOMIC DNA]</scope>
    <source>
        <strain evidence="3">sy52</strain>
    </source>
</reference>
<comment type="similarity">
    <text evidence="1">Belongs to the asp23 family.</text>
</comment>
<organism evidence="2 3">
    <name type="scientific">Tepiditoga spiralis</name>
    <dbReference type="NCBI Taxonomy" id="2108365"/>
    <lineage>
        <taxon>Bacteria</taxon>
        <taxon>Thermotogati</taxon>
        <taxon>Thermotogota</taxon>
        <taxon>Thermotogae</taxon>
        <taxon>Petrotogales</taxon>
        <taxon>Petrotogaceae</taxon>
        <taxon>Tepiditoga</taxon>
    </lineage>
</organism>
<dbReference type="PANTHER" id="PTHR34297:SF2">
    <property type="entry name" value="ASP23_GLS24 FAMILY ENVELOPE STRESS RESPONSE PROTEIN"/>
    <property type="match status" value="1"/>
</dbReference>
<name>A0A7G1GC72_9BACT</name>
<dbReference type="EMBL" id="AP018712">
    <property type="protein sequence ID" value="BBE31859.1"/>
    <property type="molecule type" value="Genomic_DNA"/>
</dbReference>
<evidence type="ECO:0000313" key="3">
    <source>
        <dbReference type="Proteomes" id="UP000516361"/>
    </source>
</evidence>
<dbReference type="InParanoid" id="A0A7G1GC72"/>
<proteinExistence type="inferred from homology"/>
<dbReference type="Pfam" id="PF03780">
    <property type="entry name" value="Asp23"/>
    <property type="match status" value="1"/>
</dbReference>
<dbReference type="PANTHER" id="PTHR34297">
    <property type="entry name" value="HYPOTHETICAL CYTOSOLIC PROTEIN-RELATED"/>
    <property type="match status" value="1"/>
</dbReference>
<keyword evidence="3" id="KW-1185">Reference proteome</keyword>
<dbReference type="RefSeq" id="WP_190614677.1">
    <property type="nucleotide sequence ID" value="NZ_AP018712.1"/>
</dbReference>
<dbReference type="InterPro" id="IPR005531">
    <property type="entry name" value="Asp23"/>
</dbReference>